<dbReference type="SUPFAM" id="SSF103647">
    <property type="entry name" value="TSP type-3 repeat"/>
    <property type="match status" value="1"/>
</dbReference>
<dbReference type="AlphaFoldDB" id="A0A8J3Q6E2"/>
<dbReference type="RefSeq" id="WP_203908766.1">
    <property type="nucleotide sequence ID" value="NZ_BONY01000015.1"/>
</dbReference>
<reference evidence="1" key="1">
    <citation type="submission" date="2021-01" db="EMBL/GenBank/DDBJ databases">
        <title>Whole genome shotgun sequence of Rhizocola hellebori NBRC 109834.</title>
        <authorList>
            <person name="Komaki H."/>
            <person name="Tamura T."/>
        </authorList>
    </citation>
    <scope>NUCLEOTIDE SEQUENCE</scope>
    <source>
        <strain evidence="1">NBRC 109834</strain>
    </source>
</reference>
<protein>
    <submittedName>
        <fullName evidence="1">Uncharacterized protein</fullName>
    </submittedName>
</protein>
<evidence type="ECO:0000313" key="2">
    <source>
        <dbReference type="Proteomes" id="UP000612899"/>
    </source>
</evidence>
<keyword evidence="2" id="KW-1185">Reference proteome</keyword>
<dbReference type="InterPro" id="IPR028974">
    <property type="entry name" value="TSP_type-3_rpt"/>
</dbReference>
<comment type="caution">
    <text evidence="1">The sequence shown here is derived from an EMBL/GenBank/DDBJ whole genome shotgun (WGS) entry which is preliminary data.</text>
</comment>
<proteinExistence type="predicted"/>
<dbReference type="GO" id="GO:0005509">
    <property type="term" value="F:calcium ion binding"/>
    <property type="evidence" value="ECO:0007669"/>
    <property type="project" value="InterPro"/>
</dbReference>
<dbReference type="EMBL" id="BONY01000015">
    <property type="protein sequence ID" value="GIH04893.1"/>
    <property type="molecule type" value="Genomic_DNA"/>
</dbReference>
<dbReference type="Proteomes" id="UP000612899">
    <property type="component" value="Unassembled WGS sequence"/>
</dbReference>
<gene>
    <name evidence="1" type="ORF">Rhe02_29600</name>
</gene>
<name>A0A8J3Q6E2_9ACTN</name>
<accession>A0A8J3Q6E2</accession>
<sequence length="66" mass="7042">MTQDPMQGLDAQGIRDAAANVVERDIDGDGQPDSFLVDVDGDGEIDMALYDDDGDGVTDRVIRSAE</sequence>
<evidence type="ECO:0000313" key="1">
    <source>
        <dbReference type="EMBL" id="GIH04893.1"/>
    </source>
</evidence>
<organism evidence="1 2">
    <name type="scientific">Rhizocola hellebori</name>
    <dbReference type="NCBI Taxonomy" id="1392758"/>
    <lineage>
        <taxon>Bacteria</taxon>
        <taxon>Bacillati</taxon>
        <taxon>Actinomycetota</taxon>
        <taxon>Actinomycetes</taxon>
        <taxon>Micromonosporales</taxon>
        <taxon>Micromonosporaceae</taxon>
        <taxon>Rhizocola</taxon>
    </lineage>
</organism>